<dbReference type="Proteomes" id="UP000007819">
    <property type="component" value="Chromosome A1"/>
</dbReference>
<protein>
    <submittedName>
        <fullName evidence="3">Uncharacterized protein</fullName>
    </submittedName>
</protein>
<dbReference type="GeneID" id="115033762"/>
<dbReference type="SUPFAM" id="SSF117281">
    <property type="entry name" value="Kelch motif"/>
    <property type="match status" value="1"/>
</dbReference>
<name>A0A8R2JPP5_ACYPI</name>
<dbReference type="SMART" id="SM00612">
    <property type="entry name" value="Kelch"/>
    <property type="match status" value="1"/>
</dbReference>
<evidence type="ECO:0000256" key="1">
    <source>
        <dbReference type="ARBA" id="ARBA00022441"/>
    </source>
</evidence>
<keyword evidence="4" id="KW-1185">Reference proteome</keyword>
<organism evidence="3 4">
    <name type="scientific">Acyrthosiphon pisum</name>
    <name type="common">Pea aphid</name>
    <dbReference type="NCBI Taxonomy" id="7029"/>
    <lineage>
        <taxon>Eukaryota</taxon>
        <taxon>Metazoa</taxon>
        <taxon>Ecdysozoa</taxon>
        <taxon>Arthropoda</taxon>
        <taxon>Hexapoda</taxon>
        <taxon>Insecta</taxon>
        <taxon>Pterygota</taxon>
        <taxon>Neoptera</taxon>
        <taxon>Paraneoptera</taxon>
        <taxon>Hemiptera</taxon>
        <taxon>Sternorrhyncha</taxon>
        <taxon>Aphidomorpha</taxon>
        <taxon>Aphidoidea</taxon>
        <taxon>Aphididae</taxon>
        <taxon>Macrosiphini</taxon>
        <taxon>Acyrthosiphon</taxon>
    </lineage>
</organism>
<dbReference type="PANTHER" id="PTHR46344">
    <property type="entry name" value="OS02G0202900 PROTEIN"/>
    <property type="match status" value="1"/>
</dbReference>
<dbReference type="KEGG" id="api:115033762"/>
<dbReference type="PANTHER" id="PTHR46344:SF27">
    <property type="entry name" value="KELCH REPEAT SUPERFAMILY PROTEIN"/>
    <property type="match status" value="1"/>
</dbReference>
<dbReference type="AlphaFoldDB" id="A0A8R2JPP5"/>
<keyword evidence="2" id="KW-0677">Repeat</keyword>
<evidence type="ECO:0000313" key="3">
    <source>
        <dbReference type="EnsemblMetazoa" id="XP_029343427.1"/>
    </source>
</evidence>
<evidence type="ECO:0000256" key="2">
    <source>
        <dbReference type="ARBA" id="ARBA00022737"/>
    </source>
</evidence>
<proteinExistence type="predicted"/>
<sequence>MYICHSSVGIGVLDGVMYVIGGYNGSKTCKSVEAYRPSVGVWTPIADLHLARRRPDGFLCVVGGIRNSPDSDSVEIYNPITNTWKLMKIGINYTVKINNGVVVNMLPPKS</sequence>
<dbReference type="InterPro" id="IPR015915">
    <property type="entry name" value="Kelch-typ_b-propeller"/>
</dbReference>
<accession>A0A8R2JPP5</accession>
<dbReference type="Pfam" id="PF01344">
    <property type="entry name" value="Kelch_1"/>
    <property type="match status" value="2"/>
</dbReference>
<keyword evidence="1" id="KW-0880">Kelch repeat</keyword>
<dbReference type="Gene3D" id="2.120.10.80">
    <property type="entry name" value="Kelch-type beta propeller"/>
    <property type="match status" value="1"/>
</dbReference>
<reference evidence="4" key="1">
    <citation type="submission" date="2010-06" db="EMBL/GenBank/DDBJ databases">
        <authorList>
            <person name="Jiang H."/>
            <person name="Abraham K."/>
            <person name="Ali S."/>
            <person name="Alsbrooks S.L."/>
            <person name="Anim B.N."/>
            <person name="Anosike U.S."/>
            <person name="Attaway T."/>
            <person name="Bandaranaike D.P."/>
            <person name="Battles P.K."/>
            <person name="Bell S.N."/>
            <person name="Bell A.V."/>
            <person name="Beltran B."/>
            <person name="Bickham C."/>
            <person name="Bustamante Y."/>
            <person name="Caleb T."/>
            <person name="Canada A."/>
            <person name="Cardenas V."/>
            <person name="Carter K."/>
            <person name="Chacko J."/>
            <person name="Chandrabose M.N."/>
            <person name="Chavez D."/>
            <person name="Chavez A."/>
            <person name="Chen L."/>
            <person name="Chu H.-S."/>
            <person name="Claassen K.J."/>
            <person name="Cockrell R."/>
            <person name="Collins M."/>
            <person name="Cooper J.A."/>
            <person name="Cree A."/>
            <person name="Curry S.M."/>
            <person name="Da Y."/>
            <person name="Dao M.D."/>
            <person name="Das B."/>
            <person name="Davila M.-L."/>
            <person name="Davy-Carroll L."/>
            <person name="Denson S."/>
            <person name="Dinh H."/>
            <person name="Ebong V.E."/>
            <person name="Edwards J.R."/>
            <person name="Egan A."/>
            <person name="El-Daye J."/>
            <person name="Escobedo L."/>
            <person name="Fernandez S."/>
            <person name="Fernando P.R."/>
            <person name="Flagg N."/>
            <person name="Forbes L.D."/>
            <person name="Fowler R.G."/>
            <person name="Fu Q."/>
            <person name="Gabisi R.A."/>
            <person name="Ganer J."/>
            <person name="Garbino Pronczuk A."/>
            <person name="Garcia R.M."/>
            <person name="Garner T."/>
            <person name="Garrett T.E."/>
            <person name="Gonzalez D.A."/>
            <person name="Hamid H."/>
            <person name="Hawkins E.S."/>
            <person name="Hirani K."/>
            <person name="Hogues M.E."/>
            <person name="Hollins B."/>
            <person name="Hsiao C.-H."/>
            <person name="Jabil R."/>
            <person name="James M.L."/>
            <person name="Jhangiani S.N."/>
            <person name="Johnson B."/>
            <person name="Johnson Q."/>
            <person name="Joshi V."/>
            <person name="Kalu J.B."/>
            <person name="Kam C."/>
            <person name="Kashfia A."/>
            <person name="Keebler J."/>
            <person name="Kisamo H."/>
            <person name="Kovar C.L."/>
            <person name="Lago L.A."/>
            <person name="Lai C.-Y."/>
            <person name="Laidlaw J."/>
            <person name="Lara F."/>
            <person name="Le T.-K."/>
            <person name="Lee S.L."/>
            <person name="Legall F.H."/>
            <person name="Lemon S.J."/>
            <person name="Lewis L.R."/>
            <person name="Li B."/>
            <person name="Liu Y."/>
            <person name="Liu Y.-S."/>
            <person name="Lopez J."/>
            <person name="Lozado R.J."/>
            <person name="Lu J."/>
            <person name="Madu R.C."/>
            <person name="Maheshwari M."/>
            <person name="Maheshwari R."/>
            <person name="Malloy K."/>
            <person name="Martinez E."/>
            <person name="Mathew T."/>
            <person name="Mercado I.C."/>
            <person name="Mercado C."/>
            <person name="Meyer B."/>
            <person name="Montgomery K."/>
            <person name="Morgan M.B."/>
            <person name="Munidasa M."/>
            <person name="Nazareth L.V."/>
            <person name="Nelson J."/>
            <person name="Ng B.M."/>
            <person name="Nguyen N.B."/>
            <person name="Nguyen P.Q."/>
            <person name="Nguyen T."/>
            <person name="Obregon M."/>
            <person name="Okwuonu G.O."/>
            <person name="Onwere C.G."/>
            <person name="Orozco G."/>
            <person name="Parra A."/>
            <person name="Patel S."/>
            <person name="Patil S."/>
            <person name="Perez A."/>
            <person name="Perez Y."/>
            <person name="Pham C."/>
            <person name="Primus E.L."/>
            <person name="Pu L.-L."/>
            <person name="Puazo M."/>
            <person name="Qin X."/>
            <person name="Quiroz J.B."/>
            <person name="Reese J."/>
            <person name="Richards S."/>
            <person name="Rives C.M."/>
            <person name="Robberts R."/>
            <person name="Ruiz S.J."/>
            <person name="Ruiz M.J."/>
            <person name="Santibanez J."/>
            <person name="Schneider B.W."/>
            <person name="Sisson I."/>
            <person name="Smith M."/>
            <person name="Sodergren E."/>
            <person name="Song X.-Z."/>
            <person name="Song B.B."/>
            <person name="Summersgill H."/>
            <person name="Thelus R."/>
            <person name="Thornton R.D."/>
            <person name="Trejos Z.Y."/>
            <person name="Usmani K."/>
            <person name="Vattathil S."/>
            <person name="Villasana D."/>
            <person name="Walker D.L."/>
            <person name="Wang S."/>
            <person name="Wang K."/>
            <person name="White C.S."/>
            <person name="Williams A.C."/>
            <person name="Williamson J."/>
            <person name="Wilson K."/>
            <person name="Woghiren I.O."/>
            <person name="Woodworth J.R."/>
            <person name="Worley K.C."/>
            <person name="Wright R.A."/>
            <person name="Wu W."/>
            <person name="Young L."/>
            <person name="Zhang L."/>
            <person name="Zhang J."/>
            <person name="Zhu Y."/>
            <person name="Muzny D.M."/>
            <person name="Weinstock G."/>
            <person name="Gibbs R.A."/>
        </authorList>
    </citation>
    <scope>NUCLEOTIDE SEQUENCE [LARGE SCALE GENOMIC DNA]</scope>
    <source>
        <strain evidence="4">LSR1</strain>
    </source>
</reference>
<dbReference type="InterPro" id="IPR006652">
    <property type="entry name" value="Kelch_1"/>
</dbReference>
<reference evidence="3" key="2">
    <citation type="submission" date="2022-06" db="UniProtKB">
        <authorList>
            <consortium name="EnsemblMetazoa"/>
        </authorList>
    </citation>
    <scope>IDENTIFICATION</scope>
</reference>
<evidence type="ECO:0000313" key="4">
    <source>
        <dbReference type="Proteomes" id="UP000007819"/>
    </source>
</evidence>
<dbReference type="RefSeq" id="XP_029343427.1">
    <property type="nucleotide sequence ID" value="XM_029487567.1"/>
</dbReference>
<dbReference type="EnsemblMetazoa" id="XM_029487567.1">
    <property type="protein sequence ID" value="XP_029343427.1"/>
    <property type="gene ID" value="LOC115033762"/>
</dbReference>
<dbReference type="OrthoDB" id="191037at2759"/>